<dbReference type="GO" id="GO:0005840">
    <property type="term" value="C:ribosome"/>
    <property type="evidence" value="ECO:0007669"/>
    <property type="project" value="UniProtKB-KW"/>
</dbReference>
<evidence type="ECO:0000313" key="3">
    <source>
        <dbReference type="Proteomes" id="UP000569914"/>
    </source>
</evidence>
<dbReference type="PROSITE" id="PS51186">
    <property type="entry name" value="GNAT"/>
    <property type="match status" value="1"/>
</dbReference>
<accession>A0A7Y9LFK3</accession>
<dbReference type="EMBL" id="JACCBU010000001">
    <property type="protein sequence ID" value="NYE75075.1"/>
    <property type="molecule type" value="Genomic_DNA"/>
</dbReference>
<dbReference type="Proteomes" id="UP000569914">
    <property type="component" value="Unassembled WGS sequence"/>
</dbReference>
<dbReference type="InterPro" id="IPR000182">
    <property type="entry name" value="GNAT_dom"/>
</dbReference>
<evidence type="ECO:0000313" key="2">
    <source>
        <dbReference type="EMBL" id="NYE75075.1"/>
    </source>
</evidence>
<dbReference type="Pfam" id="PF00583">
    <property type="entry name" value="Acetyltransf_1"/>
    <property type="match status" value="1"/>
</dbReference>
<dbReference type="InterPro" id="IPR016181">
    <property type="entry name" value="Acyl_CoA_acyltransferase"/>
</dbReference>
<dbReference type="SUPFAM" id="SSF55729">
    <property type="entry name" value="Acyl-CoA N-acyltransferases (Nat)"/>
    <property type="match status" value="1"/>
</dbReference>
<sequence>MIISLASAAELRRLDPEDPFLRWEIPDTLARPGYAYGAAMIIPRTTQTRGDGSAVFGPPAEVAVLLDELIMTGGLDELPRNIITIEERCYAEVSDRLELGPGGDWHWMWTAEAPPDQPGEDKIIELDRADHPELTALITEHNPGSDGVPGRAPGQTWLGLRDRAGALIACGVIEDNVAGRPLLSGITVDAAHRGGGLGRVITAALTRLAVRRHGVCTLGVYAANAVAINLYQRLGFRIGRRWQSRRLIGTR</sequence>
<organism evidence="2 3">
    <name type="scientific">Microlunatus parietis</name>
    <dbReference type="NCBI Taxonomy" id="682979"/>
    <lineage>
        <taxon>Bacteria</taxon>
        <taxon>Bacillati</taxon>
        <taxon>Actinomycetota</taxon>
        <taxon>Actinomycetes</taxon>
        <taxon>Propionibacteriales</taxon>
        <taxon>Propionibacteriaceae</taxon>
        <taxon>Microlunatus</taxon>
    </lineage>
</organism>
<proteinExistence type="predicted"/>
<evidence type="ECO:0000259" key="1">
    <source>
        <dbReference type="PROSITE" id="PS51186"/>
    </source>
</evidence>
<reference evidence="2 3" key="1">
    <citation type="submission" date="2020-07" db="EMBL/GenBank/DDBJ databases">
        <title>Sequencing the genomes of 1000 actinobacteria strains.</title>
        <authorList>
            <person name="Klenk H.-P."/>
        </authorList>
    </citation>
    <scope>NUCLEOTIDE SEQUENCE [LARGE SCALE GENOMIC DNA]</scope>
    <source>
        <strain evidence="2 3">DSM 22083</strain>
    </source>
</reference>
<name>A0A7Y9LFK3_9ACTN</name>
<protein>
    <submittedName>
        <fullName evidence="2">Ribosomal protein S18 acetylase RimI-like enzyme</fullName>
    </submittedName>
</protein>
<dbReference type="GO" id="GO:0016747">
    <property type="term" value="F:acyltransferase activity, transferring groups other than amino-acyl groups"/>
    <property type="evidence" value="ECO:0007669"/>
    <property type="project" value="InterPro"/>
</dbReference>
<keyword evidence="2" id="KW-0689">Ribosomal protein</keyword>
<dbReference type="Gene3D" id="3.40.630.30">
    <property type="match status" value="1"/>
</dbReference>
<gene>
    <name evidence="2" type="ORF">BKA15_006404</name>
</gene>
<feature type="domain" description="N-acetyltransferase" evidence="1">
    <location>
        <begin position="121"/>
        <end position="251"/>
    </location>
</feature>
<keyword evidence="3" id="KW-1185">Reference proteome</keyword>
<dbReference type="AlphaFoldDB" id="A0A7Y9LFK3"/>
<keyword evidence="2" id="KW-0687">Ribonucleoprotein</keyword>
<comment type="caution">
    <text evidence="2">The sequence shown here is derived from an EMBL/GenBank/DDBJ whole genome shotgun (WGS) entry which is preliminary data.</text>
</comment>
<dbReference type="RefSeq" id="WP_179757645.1">
    <property type="nucleotide sequence ID" value="NZ_JACCBU010000001.1"/>
</dbReference>